<dbReference type="SUPFAM" id="SSF56784">
    <property type="entry name" value="HAD-like"/>
    <property type="match status" value="1"/>
</dbReference>
<organism evidence="1 2">
    <name type="scientific">Brachybacterium vulturis</name>
    <dbReference type="NCBI Taxonomy" id="2017484"/>
    <lineage>
        <taxon>Bacteria</taxon>
        <taxon>Bacillati</taxon>
        <taxon>Actinomycetota</taxon>
        <taxon>Actinomycetes</taxon>
        <taxon>Micrococcales</taxon>
        <taxon>Dermabacteraceae</taxon>
        <taxon>Brachybacterium</taxon>
    </lineage>
</organism>
<evidence type="ECO:0000313" key="2">
    <source>
        <dbReference type="Proteomes" id="UP000218165"/>
    </source>
</evidence>
<dbReference type="InterPro" id="IPR023214">
    <property type="entry name" value="HAD_sf"/>
</dbReference>
<dbReference type="PANTHER" id="PTHR43481">
    <property type="entry name" value="FRUCTOSE-1-PHOSPHATE PHOSPHATASE"/>
    <property type="match status" value="1"/>
</dbReference>
<proteinExistence type="predicted"/>
<dbReference type="InterPro" id="IPR023198">
    <property type="entry name" value="PGP-like_dom2"/>
</dbReference>
<dbReference type="Gene3D" id="3.40.50.1000">
    <property type="entry name" value="HAD superfamily/HAD-like"/>
    <property type="match status" value="1"/>
</dbReference>
<evidence type="ECO:0000313" key="1">
    <source>
        <dbReference type="EMBL" id="ATG50484.1"/>
    </source>
</evidence>
<dbReference type="PANTHER" id="PTHR43481:SF4">
    <property type="entry name" value="GLYCEROL-1-PHOSPHATE PHOSPHOHYDROLASE 1-RELATED"/>
    <property type="match status" value="1"/>
</dbReference>
<dbReference type="Pfam" id="PF00702">
    <property type="entry name" value="Hydrolase"/>
    <property type="match status" value="1"/>
</dbReference>
<dbReference type="NCBIfam" id="TIGR01509">
    <property type="entry name" value="HAD-SF-IA-v3"/>
    <property type="match status" value="1"/>
</dbReference>
<gene>
    <name evidence="1" type="ORF">CFK38_02310</name>
</gene>
<dbReference type="InterPro" id="IPR006439">
    <property type="entry name" value="HAD-SF_hydro_IA"/>
</dbReference>
<dbReference type="RefSeq" id="WP_096801624.1">
    <property type="nucleotide sequence ID" value="NZ_CP023563.1"/>
</dbReference>
<dbReference type="AlphaFoldDB" id="A0A291GKI5"/>
<dbReference type="GO" id="GO:0050308">
    <property type="term" value="F:sugar-phosphatase activity"/>
    <property type="evidence" value="ECO:0007669"/>
    <property type="project" value="TreeGrafter"/>
</dbReference>
<keyword evidence="2" id="KW-1185">Reference proteome</keyword>
<dbReference type="KEGG" id="brz:CFK38_02310"/>
<dbReference type="InterPro" id="IPR051806">
    <property type="entry name" value="HAD-like_SPP"/>
</dbReference>
<protein>
    <submittedName>
        <fullName evidence="1">Haloacid dehalogenase</fullName>
    </submittedName>
</protein>
<dbReference type="InterPro" id="IPR036412">
    <property type="entry name" value="HAD-like_sf"/>
</dbReference>
<dbReference type="SFLD" id="SFLDS00003">
    <property type="entry name" value="Haloacid_Dehalogenase"/>
    <property type="match status" value="1"/>
</dbReference>
<dbReference type="EMBL" id="CP023563">
    <property type="protein sequence ID" value="ATG50484.1"/>
    <property type="molecule type" value="Genomic_DNA"/>
</dbReference>
<dbReference type="SFLD" id="SFLDG01129">
    <property type="entry name" value="C1.5:_HAD__Beta-PGM__Phosphata"/>
    <property type="match status" value="1"/>
</dbReference>
<dbReference type="Proteomes" id="UP000218165">
    <property type="component" value="Chromosome"/>
</dbReference>
<reference evidence="2" key="1">
    <citation type="submission" date="2017-09" db="EMBL/GenBank/DDBJ databases">
        <title>Brachybacterium sp. VM2412.</title>
        <authorList>
            <person name="Tak E.J."/>
            <person name="Bae J.-W."/>
        </authorList>
    </citation>
    <scope>NUCLEOTIDE SEQUENCE [LARGE SCALE GENOMIC DNA]</scope>
    <source>
        <strain evidence="2">VM2412</strain>
    </source>
</reference>
<name>A0A291GKI5_9MICO</name>
<accession>A0A291GKI5</accession>
<sequence length="222" mass="23192">MSGEGSGVEHAVALLRDADAVLLDFNGTLSLDEDLLEPCYGAALEHLGLPRLGPTEYADLLGLSEIDIAEHLLRARAVTGRRDVLLDVVAGEYGRHCRERPRIPAAHVEVVRALHDRGLRSAIATGTLRAMIAPVLAASPLGAMIDVLVTIEDVRRGKPDPEGFLRAAELLGADPARTVVLEDSRAGVAAARAAGAAVIGCGDPTLPADCVITSLGALHGRL</sequence>
<dbReference type="Gene3D" id="1.10.150.240">
    <property type="entry name" value="Putative phosphatase, domain 2"/>
    <property type="match status" value="1"/>
</dbReference>